<gene>
    <name evidence="1" type="ORF">ERS013165_00249</name>
</gene>
<dbReference type="AlphaFoldDB" id="A0A655USJ6"/>
<accession>A0A655USJ6</accession>
<evidence type="ECO:0000313" key="2">
    <source>
        <dbReference type="Proteomes" id="UP000044806"/>
    </source>
</evidence>
<reference evidence="1 2" key="1">
    <citation type="submission" date="2015-07" db="EMBL/GenBank/DDBJ databases">
        <authorList>
            <consortium name="Pathogen Informatics"/>
        </authorList>
    </citation>
    <scope>NUCLEOTIDE SEQUENCE [LARGE SCALE GENOMIC DNA]</scope>
    <source>
        <strain evidence="1 2">A51</strain>
    </source>
</reference>
<organism evidence="1 2">
    <name type="scientific">Vibrio cholerae</name>
    <dbReference type="NCBI Taxonomy" id="666"/>
    <lineage>
        <taxon>Bacteria</taxon>
        <taxon>Pseudomonadati</taxon>
        <taxon>Pseudomonadota</taxon>
        <taxon>Gammaproteobacteria</taxon>
        <taxon>Vibrionales</taxon>
        <taxon>Vibrionaceae</taxon>
        <taxon>Vibrio</taxon>
    </lineage>
</organism>
<protein>
    <submittedName>
        <fullName evidence="1">Uncharacterized protein</fullName>
    </submittedName>
</protein>
<sequence length="66" mass="7766">MLKREFDHGWVNRDVFGNHFQNVFFELWQIAGCRIVLATTLSHNDLQTLFGNARGSLLLWAEKFQQ</sequence>
<dbReference type="EMBL" id="CWOW01000001">
    <property type="protein sequence ID" value="CRZ81636.1"/>
    <property type="molecule type" value="Genomic_DNA"/>
</dbReference>
<proteinExistence type="predicted"/>
<evidence type="ECO:0000313" key="1">
    <source>
        <dbReference type="EMBL" id="CRZ81636.1"/>
    </source>
</evidence>
<name>A0A655USJ6_VIBCL</name>
<dbReference type="Proteomes" id="UP000044806">
    <property type="component" value="Unassembled WGS sequence"/>
</dbReference>